<dbReference type="GO" id="GO:0016887">
    <property type="term" value="F:ATP hydrolysis activity"/>
    <property type="evidence" value="ECO:0007669"/>
    <property type="project" value="TreeGrafter"/>
</dbReference>
<evidence type="ECO:0000259" key="3">
    <source>
        <dbReference type="Pfam" id="PF13614"/>
    </source>
</evidence>
<keyword evidence="5" id="KW-1185">Reference proteome</keyword>
<evidence type="ECO:0000256" key="1">
    <source>
        <dbReference type="ARBA" id="ARBA00022741"/>
    </source>
</evidence>
<keyword evidence="2" id="KW-0067">ATP-binding</keyword>
<evidence type="ECO:0000256" key="2">
    <source>
        <dbReference type="ARBA" id="ARBA00022840"/>
    </source>
</evidence>
<dbReference type="Pfam" id="PF13614">
    <property type="entry name" value="AAA_31"/>
    <property type="match status" value="1"/>
</dbReference>
<accession>A0A511XFU2</accession>
<name>A0A511XFU2_9PROT</name>
<dbReference type="Proteomes" id="UP000321746">
    <property type="component" value="Unassembled WGS sequence"/>
</dbReference>
<dbReference type="GO" id="GO:0005524">
    <property type="term" value="F:ATP binding"/>
    <property type="evidence" value="ECO:0007669"/>
    <property type="project" value="UniProtKB-KW"/>
</dbReference>
<dbReference type="AlphaFoldDB" id="A0A511XFU2"/>
<dbReference type="GO" id="GO:0009898">
    <property type="term" value="C:cytoplasmic side of plasma membrane"/>
    <property type="evidence" value="ECO:0007669"/>
    <property type="project" value="TreeGrafter"/>
</dbReference>
<dbReference type="InterPro" id="IPR025501">
    <property type="entry name" value="MinD_FleN"/>
</dbReference>
<protein>
    <submittedName>
        <fullName evidence="4">Site-determining protein</fullName>
    </submittedName>
</protein>
<dbReference type="GO" id="GO:0051782">
    <property type="term" value="P:negative regulation of cell division"/>
    <property type="evidence" value="ECO:0007669"/>
    <property type="project" value="TreeGrafter"/>
</dbReference>
<dbReference type="InterPro" id="IPR027417">
    <property type="entry name" value="P-loop_NTPase"/>
</dbReference>
<dbReference type="InterPro" id="IPR050625">
    <property type="entry name" value="ParA/MinD_ATPase"/>
</dbReference>
<dbReference type="PANTHER" id="PTHR43384">
    <property type="entry name" value="SEPTUM SITE-DETERMINING PROTEIN MIND HOMOLOG, CHLOROPLASTIC-RELATED"/>
    <property type="match status" value="1"/>
</dbReference>
<dbReference type="Gene3D" id="3.40.50.300">
    <property type="entry name" value="P-loop containing nucleotide triphosphate hydrolases"/>
    <property type="match status" value="1"/>
</dbReference>
<organism evidence="4 5">
    <name type="scientific">Acetobacter oeni</name>
    <dbReference type="NCBI Taxonomy" id="304077"/>
    <lineage>
        <taxon>Bacteria</taxon>
        <taxon>Pseudomonadati</taxon>
        <taxon>Pseudomonadota</taxon>
        <taxon>Alphaproteobacteria</taxon>
        <taxon>Acetobacterales</taxon>
        <taxon>Acetobacteraceae</taxon>
        <taxon>Acetobacter</taxon>
    </lineage>
</organism>
<keyword evidence="1" id="KW-0547">Nucleotide-binding</keyword>
<reference evidence="4 5" key="1">
    <citation type="submission" date="2019-07" db="EMBL/GenBank/DDBJ databases">
        <title>Whole genome shotgun sequence of Acetobacter oeni NBRC 105207.</title>
        <authorList>
            <person name="Hosoyama A."/>
            <person name="Uohara A."/>
            <person name="Ohji S."/>
            <person name="Ichikawa N."/>
        </authorList>
    </citation>
    <scope>NUCLEOTIDE SEQUENCE [LARGE SCALE GENOMIC DNA]</scope>
    <source>
        <strain evidence="4 5">NBRC 105207</strain>
    </source>
</reference>
<dbReference type="PANTHER" id="PTHR43384:SF4">
    <property type="entry name" value="CELLULOSE BIOSYNTHESIS PROTEIN BCSQ-RELATED"/>
    <property type="match status" value="1"/>
</dbReference>
<dbReference type="GO" id="GO:0005829">
    <property type="term" value="C:cytosol"/>
    <property type="evidence" value="ECO:0007669"/>
    <property type="project" value="TreeGrafter"/>
</dbReference>
<dbReference type="PIRSF" id="PIRSF003092">
    <property type="entry name" value="MinD"/>
    <property type="match status" value="1"/>
</dbReference>
<feature type="domain" description="AAA" evidence="3">
    <location>
        <begin position="35"/>
        <end position="196"/>
    </location>
</feature>
<comment type="caution">
    <text evidence="4">The sequence shown here is derived from an EMBL/GenBank/DDBJ whole genome shotgun (WGS) entry which is preliminary data.</text>
</comment>
<dbReference type="SUPFAM" id="SSF52540">
    <property type="entry name" value="P-loop containing nucleoside triphosphate hydrolases"/>
    <property type="match status" value="1"/>
</dbReference>
<dbReference type="EMBL" id="BJYG01000001">
    <property type="protein sequence ID" value="GEN61827.1"/>
    <property type="molecule type" value="Genomic_DNA"/>
</dbReference>
<dbReference type="OrthoDB" id="9816297at2"/>
<proteinExistence type="predicted"/>
<dbReference type="RefSeq" id="WP_146884758.1">
    <property type="nucleotide sequence ID" value="NZ_BJYG01000001.1"/>
</dbReference>
<evidence type="ECO:0000313" key="4">
    <source>
        <dbReference type="EMBL" id="GEN61827.1"/>
    </source>
</evidence>
<dbReference type="InterPro" id="IPR025669">
    <property type="entry name" value="AAA_dom"/>
</dbReference>
<sequence>MSETVFTSQPRPYSKAVRPLFSQKTKIADLKSTPRIIAVASGKGGVGKTWFSLTLAHALLRENPDRRILVVDGDFGLGNVDIQLGLHHKFDITHILKQQISIPRAVTPYFLTDPNRPATRLQLDILPGHSGASTLSFLKPDNVHDLLEQLRMLSAYDIILIDLCAGIDWSSRAIAAAADRLLLVTTEEPTALTDAYAVLKLSIKDRQTDGFSMTNAEIVVNQATGLRSGEAVYAVLAEACSRFLKQVPKFAGVVRRDRRVSETIRLQRPFLGHNSGSMAGIDVTRIARRMSEDRSGYVVS</sequence>
<evidence type="ECO:0000313" key="5">
    <source>
        <dbReference type="Proteomes" id="UP000321746"/>
    </source>
</evidence>
<gene>
    <name evidence="4" type="ORF">AOE01nite_00510</name>
</gene>